<accession>A0A916U5L7</accession>
<reference evidence="1" key="1">
    <citation type="journal article" date="2014" name="Int. J. Syst. Evol. Microbiol.">
        <title>Complete genome sequence of Corynebacterium casei LMG S-19264T (=DSM 44701T), isolated from a smear-ripened cheese.</title>
        <authorList>
            <consortium name="US DOE Joint Genome Institute (JGI-PGF)"/>
            <person name="Walter F."/>
            <person name="Albersmeier A."/>
            <person name="Kalinowski J."/>
            <person name="Ruckert C."/>
        </authorList>
    </citation>
    <scope>NUCLEOTIDE SEQUENCE</scope>
    <source>
        <strain evidence="1">CGMCC 1.12919</strain>
    </source>
</reference>
<evidence type="ECO:0000313" key="2">
    <source>
        <dbReference type="Proteomes" id="UP000637002"/>
    </source>
</evidence>
<proteinExistence type="predicted"/>
<reference evidence="1" key="2">
    <citation type="submission" date="2020-09" db="EMBL/GenBank/DDBJ databases">
        <authorList>
            <person name="Sun Q."/>
            <person name="Zhou Y."/>
        </authorList>
    </citation>
    <scope>NUCLEOTIDE SEQUENCE</scope>
    <source>
        <strain evidence="1">CGMCC 1.12919</strain>
    </source>
</reference>
<dbReference type="Proteomes" id="UP000637002">
    <property type="component" value="Unassembled WGS sequence"/>
</dbReference>
<protein>
    <submittedName>
        <fullName evidence="1">Uncharacterized protein</fullName>
    </submittedName>
</protein>
<keyword evidence="2" id="KW-1185">Reference proteome</keyword>
<evidence type="ECO:0000313" key="1">
    <source>
        <dbReference type="EMBL" id="GGC60758.1"/>
    </source>
</evidence>
<dbReference type="AlphaFoldDB" id="A0A916U5L7"/>
<organism evidence="1 2">
    <name type="scientific">Chelatococcus reniformis</name>
    <dbReference type="NCBI Taxonomy" id="1494448"/>
    <lineage>
        <taxon>Bacteria</taxon>
        <taxon>Pseudomonadati</taxon>
        <taxon>Pseudomonadota</taxon>
        <taxon>Alphaproteobacteria</taxon>
        <taxon>Hyphomicrobiales</taxon>
        <taxon>Chelatococcaceae</taxon>
        <taxon>Chelatococcus</taxon>
    </lineage>
</organism>
<name>A0A916U5L7_9HYPH</name>
<sequence length="166" mass="18032">MRTKLKEAGPSALDIEEIEVVWEGPAGQSYLDDVRELHGYMGAYATLDEGERRRMDEPILTVVGHCNAQPGRAPLQRTSGLRHETVVTPRRPSITAARGSAEEEQSLALRWPMAVRRPRSAWRRRVPNATALAYPSSEWCAPTPASTPAAEAMVALCMAAAASPAA</sequence>
<dbReference type="EMBL" id="BMGG01000003">
    <property type="protein sequence ID" value="GGC60758.1"/>
    <property type="molecule type" value="Genomic_DNA"/>
</dbReference>
<gene>
    <name evidence="1" type="ORF">GCM10010994_19240</name>
</gene>
<comment type="caution">
    <text evidence="1">The sequence shown here is derived from an EMBL/GenBank/DDBJ whole genome shotgun (WGS) entry which is preliminary data.</text>
</comment>